<sequence length="67" mass="7563">MNAAFNSFEVALFHSDIDLPGNIFDRRSARGHETFLSPFSKRQTSVSDIFSVIAMSLFFIMGLVYVI</sequence>
<keyword evidence="1" id="KW-1133">Transmembrane helix</keyword>
<evidence type="ECO:0000313" key="2">
    <source>
        <dbReference type="EMBL" id="AKH46486.1"/>
    </source>
</evidence>
<reference evidence="2" key="2">
    <citation type="submission" date="2015-03" db="EMBL/GenBank/DDBJ databases">
        <authorList>
            <person name="Chow C.-E.T."/>
            <person name="Winget D.M."/>
            <person name="White R.A.III."/>
            <person name="Hallam S.J."/>
            <person name="Suttle C.A."/>
        </authorList>
    </citation>
    <scope>NUCLEOTIDE SEQUENCE</scope>
    <source>
        <strain evidence="2">Anoxic3_9</strain>
    </source>
</reference>
<proteinExistence type="predicted"/>
<name>A0A0F7L643_9VIRU</name>
<evidence type="ECO:0000256" key="1">
    <source>
        <dbReference type="SAM" id="Phobius"/>
    </source>
</evidence>
<accession>A0A0F7L643</accession>
<protein>
    <submittedName>
        <fullName evidence="2">Uncharacterized protein</fullName>
    </submittedName>
</protein>
<dbReference type="EMBL" id="KR029584">
    <property type="protein sequence ID" value="AKH46486.1"/>
    <property type="molecule type" value="Genomic_DNA"/>
</dbReference>
<reference evidence="2" key="1">
    <citation type="journal article" date="2015" name="Front. Microbiol.">
        <title>Combining genomic sequencing methods to explore viral diversity and reveal potential virus-host interactions.</title>
        <authorList>
            <person name="Chow C.E."/>
            <person name="Winget D.M."/>
            <person name="White R.A.III."/>
            <person name="Hallam S.J."/>
            <person name="Suttle C.A."/>
        </authorList>
    </citation>
    <scope>NUCLEOTIDE SEQUENCE</scope>
    <source>
        <strain evidence="2">Anoxic3_9</strain>
    </source>
</reference>
<keyword evidence="1" id="KW-0812">Transmembrane</keyword>
<feature type="transmembrane region" description="Helical" evidence="1">
    <location>
        <begin position="49"/>
        <end position="66"/>
    </location>
</feature>
<organism evidence="2">
    <name type="scientific">uncultured marine virus</name>
    <dbReference type="NCBI Taxonomy" id="186617"/>
    <lineage>
        <taxon>Viruses</taxon>
        <taxon>environmental samples</taxon>
    </lineage>
</organism>
<keyword evidence="1" id="KW-0472">Membrane</keyword>